<feature type="domain" description="BZIP" evidence="1">
    <location>
        <begin position="250"/>
        <end position="263"/>
    </location>
</feature>
<dbReference type="Gene3D" id="1.20.5.170">
    <property type="match status" value="1"/>
</dbReference>
<organism evidence="2 3">
    <name type="scientific">Polypedilum vanderplanki</name>
    <name type="common">Sleeping chironomid midge</name>
    <dbReference type="NCBI Taxonomy" id="319348"/>
    <lineage>
        <taxon>Eukaryota</taxon>
        <taxon>Metazoa</taxon>
        <taxon>Ecdysozoa</taxon>
        <taxon>Arthropoda</taxon>
        <taxon>Hexapoda</taxon>
        <taxon>Insecta</taxon>
        <taxon>Pterygota</taxon>
        <taxon>Neoptera</taxon>
        <taxon>Endopterygota</taxon>
        <taxon>Diptera</taxon>
        <taxon>Nematocera</taxon>
        <taxon>Chironomoidea</taxon>
        <taxon>Chironomidae</taxon>
        <taxon>Chironominae</taxon>
        <taxon>Polypedilum</taxon>
        <taxon>Polypedilum</taxon>
    </lineage>
</organism>
<dbReference type="GO" id="GO:0005634">
    <property type="term" value="C:nucleus"/>
    <property type="evidence" value="ECO:0007669"/>
    <property type="project" value="UniProtKB-ARBA"/>
</dbReference>
<dbReference type="EMBL" id="JADBJN010000001">
    <property type="protein sequence ID" value="KAG5681075.1"/>
    <property type="molecule type" value="Genomic_DNA"/>
</dbReference>
<reference evidence="2" key="1">
    <citation type="submission" date="2021-03" db="EMBL/GenBank/DDBJ databases">
        <title>Chromosome level genome of the anhydrobiotic midge Polypedilum vanderplanki.</title>
        <authorList>
            <person name="Yoshida Y."/>
            <person name="Kikawada T."/>
            <person name="Gusev O."/>
        </authorList>
    </citation>
    <scope>NUCLEOTIDE SEQUENCE</scope>
    <source>
        <strain evidence="2">NIAS01</strain>
        <tissue evidence="2">Whole body or cell culture</tissue>
    </source>
</reference>
<protein>
    <recommendedName>
        <fullName evidence="1">BZIP domain-containing protein</fullName>
    </recommendedName>
</protein>
<dbReference type="InterPro" id="IPR004827">
    <property type="entry name" value="bZIP"/>
</dbReference>
<evidence type="ECO:0000259" key="1">
    <source>
        <dbReference type="PROSITE" id="PS00036"/>
    </source>
</evidence>
<accession>A0A9J6CH20</accession>
<evidence type="ECO:0000313" key="2">
    <source>
        <dbReference type="EMBL" id="KAG5681075.1"/>
    </source>
</evidence>
<dbReference type="SUPFAM" id="SSF57959">
    <property type="entry name" value="Leucine zipper domain"/>
    <property type="match status" value="1"/>
</dbReference>
<dbReference type="PROSITE" id="PS00036">
    <property type="entry name" value="BZIP_BASIC"/>
    <property type="match status" value="1"/>
</dbReference>
<name>A0A9J6CH20_POLVA</name>
<dbReference type="InterPro" id="IPR046347">
    <property type="entry name" value="bZIP_sf"/>
</dbReference>
<dbReference type="GO" id="GO:0003700">
    <property type="term" value="F:DNA-binding transcription factor activity"/>
    <property type="evidence" value="ECO:0007669"/>
    <property type="project" value="InterPro"/>
</dbReference>
<dbReference type="Pfam" id="PF07716">
    <property type="entry name" value="bZIP_2"/>
    <property type="match status" value="1"/>
</dbReference>
<evidence type="ECO:0000313" key="3">
    <source>
        <dbReference type="Proteomes" id="UP001107558"/>
    </source>
</evidence>
<gene>
    <name evidence="2" type="ORF">PVAND_010541</name>
</gene>
<dbReference type="OrthoDB" id="7739172at2759"/>
<keyword evidence="3" id="KW-1185">Reference proteome</keyword>
<comment type="caution">
    <text evidence="2">The sequence shown here is derived from an EMBL/GenBank/DDBJ whole genome shotgun (WGS) entry which is preliminary data.</text>
</comment>
<proteinExistence type="predicted"/>
<sequence length="324" mass="37917">MNNKSNNNSIEHPAVMDFREMDVLRFFFEINQQKLDSVNLQQILLERQTKQSMPASNFAFSPIFKPKQSNVSTPQLPERVTNISQIPAPKVVFQYIPSPRFPTPEPESCEDEVATANTSNDYHIAKKKMKNFHIEDRCNFIKLKNEEQRKSLMTPTSSDHESDTDRDVIDSCMPELKISTKATNWAGISIYNNLPDIVMSEYDRILRESHEMKVETIRELNKEFPVSYDYNPKKSRIRTNYSDPVVADDRTKNNIASRRSRQRKKFLNHVLKYSVDYDEDENNLLKKQEKWLRGIISSLENKIIAKNPTDDQKLFKLRKQCGFE</sequence>
<dbReference type="Proteomes" id="UP001107558">
    <property type="component" value="Chromosome 1"/>
</dbReference>
<dbReference type="AlphaFoldDB" id="A0A9J6CH20"/>